<protein>
    <submittedName>
        <fullName evidence="4">Integrase catalytic domain-containing protein</fullName>
    </submittedName>
</protein>
<dbReference type="GO" id="GO:0015074">
    <property type="term" value="P:DNA integration"/>
    <property type="evidence" value="ECO:0007669"/>
    <property type="project" value="InterPro"/>
</dbReference>
<dbReference type="Proteomes" id="UP000046395">
    <property type="component" value="Unassembled WGS sequence"/>
</dbReference>
<dbReference type="GO" id="GO:0003676">
    <property type="term" value="F:nucleic acid binding"/>
    <property type="evidence" value="ECO:0007669"/>
    <property type="project" value="InterPro"/>
</dbReference>
<dbReference type="WBParaSite" id="TMUE_1000004332.1">
    <property type="protein sequence ID" value="TMUE_1000004332.1"/>
    <property type="gene ID" value="WBGene00298917"/>
</dbReference>
<dbReference type="PANTHER" id="PTHR38681">
    <property type="entry name" value="RETROVIRUS-RELATED POL POLYPROTEIN FROM TRANSPOSON 412-LIKE PROTEIN-RELATED"/>
    <property type="match status" value="1"/>
</dbReference>
<keyword evidence="3" id="KW-1185">Reference proteome</keyword>
<proteinExistence type="predicted"/>
<dbReference type="InterPro" id="IPR001584">
    <property type="entry name" value="Integrase_cat-core"/>
</dbReference>
<feature type="domain" description="Integrase catalytic" evidence="2">
    <location>
        <begin position="34"/>
        <end position="163"/>
    </location>
</feature>
<dbReference type="PROSITE" id="PS50994">
    <property type="entry name" value="INTEGRASE"/>
    <property type="match status" value="1"/>
</dbReference>
<dbReference type="STRING" id="70415.A0A5S6QBJ1"/>
<dbReference type="PANTHER" id="PTHR38681:SF1">
    <property type="entry name" value="RETROVIRUS-RELATED POL POLYPROTEIN FROM TRANSPOSON 412-LIKE PROTEIN"/>
    <property type="match status" value="1"/>
</dbReference>
<accession>A0A5S6QBJ1</accession>
<dbReference type="Gene3D" id="3.30.420.10">
    <property type="entry name" value="Ribonuclease H-like superfamily/Ribonuclease H"/>
    <property type="match status" value="1"/>
</dbReference>
<dbReference type="InterPro" id="IPR036397">
    <property type="entry name" value="RNaseH_sf"/>
</dbReference>
<sequence length="313" mass="35078">MQRSHAPPHCHRQIHKVAEAIPLHDTSSLSCGRAFIAQWVARFGVPVNISSDRGAQFTSGLWSAMAQLLGMNLHRTTSYHPQANGLVERFHRHLKSALMARLTGPDWMDELPWVLLGIRTAPKEHLKTSSAELVFGAPLTVPGDFIPTARGEESPAAVLNRLREKIGKLAPIPTCRHGATTAYVPNDIHKSQHVFLRRDAHRAPLQKPYEGPFTVLQHGFKNFVIDLGGRPEKVSIDRLKPAHLDMDQPVQLFRPRRRGRPPKVRDPPPYLPPVTHSDRIYSRSGRPIRKPRHLLHSVLEGGCVADSRNPPKL</sequence>
<feature type="region of interest" description="Disordered" evidence="1">
    <location>
        <begin position="247"/>
        <end position="286"/>
    </location>
</feature>
<dbReference type="SUPFAM" id="SSF53098">
    <property type="entry name" value="Ribonuclease H-like"/>
    <property type="match status" value="1"/>
</dbReference>
<organism evidence="3 4">
    <name type="scientific">Trichuris muris</name>
    <name type="common">Mouse whipworm</name>
    <dbReference type="NCBI Taxonomy" id="70415"/>
    <lineage>
        <taxon>Eukaryota</taxon>
        <taxon>Metazoa</taxon>
        <taxon>Ecdysozoa</taxon>
        <taxon>Nematoda</taxon>
        <taxon>Enoplea</taxon>
        <taxon>Dorylaimia</taxon>
        <taxon>Trichinellida</taxon>
        <taxon>Trichuridae</taxon>
        <taxon>Trichuris</taxon>
    </lineage>
</organism>
<name>A0A5S6QBJ1_TRIMR</name>
<reference evidence="4" key="1">
    <citation type="submission" date="2019-12" db="UniProtKB">
        <authorList>
            <consortium name="WormBaseParasite"/>
        </authorList>
    </citation>
    <scope>IDENTIFICATION</scope>
</reference>
<evidence type="ECO:0000313" key="3">
    <source>
        <dbReference type="Proteomes" id="UP000046395"/>
    </source>
</evidence>
<evidence type="ECO:0000313" key="4">
    <source>
        <dbReference type="WBParaSite" id="TMUE_1000004332.1"/>
    </source>
</evidence>
<dbReference type="AlphaFoldDB" id="A0A5S6QBJ1"/>
<evidence type="ECO:0000256" key="1">
    <source>
        <dbReference type="SAM" id="MobiDB-lite"/>
    </source>
</evidence>
<dbReference type="InterPro" id="IPR012337">
    <property type="entry name" value="RNaseH-like_sf"/>
</dbReference>
<evidence type="ECO:0000259" key="2">
    <source>
        <dbReference type="PROSITE" id="PS50994"/>
    </source>
</evidence>